<dbReference type="EMBL" id="PDCK01000045">
    <property type="protein sequence ID" value="PRQ16913.1"/>
    <property type="molecule type" value="Genomic_DNA"/>
</dbReference>
<accession>A0A2P6P4R3</accession>
<sequence length="114" mass="12892">MWAKRRALSFSASILLVVMESERSATVYGGLGGEEELAWEESERLRWFCWDGREIGSGRAFGLLIFETRDRTENIHSGRALHRTDIFHTKTEPNRAFLLGPGRVFGLSGLDAHP</sequence>
<proteinExistence type="predicted"/>
<comment type="caution">
    <text evidence="2">The sequence shown here is derived from an EMBL/GenBank/DDBJ whole genome shotgun (WGS) entry which is preliminary data.</text>
</comment>
<dbReference type="AlphaFoldDB" id="A0A2P6P4R3"/>
<feature type="chain" id="PRO_5015192342" description="Secreted protein" evidence="1">
    <location>
        <begin position="25"/>
        <end position="114"/>
    </location>
</feature>
<organism evidence="2 3">
    <name type="scientific">Rosa chinensis</name>
    <name type="common">China rose</name>
    <dbReference type="NCBI Taxonomy" id="74649"/>
    <lineage>
        <taxon>Eukaryota</taxon>
        <taxon>Viridiplantae</taxon>
        <taxon>Streptophyta</taxon>
        <taxon>Embryophyta</taxon>
        <taxon>Tracheophyta</taxon>
        <taxon>Spermatophyta</taxon>
        <taxon>Magnoliopsida</taxon>
        <taxon>eudicotyledons</taxon>
        <taxon>Gunneridae</taxon>
        <taxon>Pentapetalae</taxon>
        <taxon>rosids</taxon>
        <taxon>fabids</taxon>
        <taxon>Rosales</taxon>
        <taxon>Rosaceae</taxon>
        <taxon>Rosoideae</taxon>
        <taxon>Rosoideae incertae sedis</taxon>
        <taxon>Rosa</taxon>
    </lineage>
</organism>
<evidence type="ECO:0000313" key="3">
    <source>
        <dbReference type="Proteomes" id="UP000238479"/>
    </source>
</evidence>
<gene>
    <name evidence="2" type="ORF">RchiOBHm_Chr7g0189391</name>
</gene>
<reference evidence="2 3" key="1">
    <citation type="journal article" date="2018" name="Nat. Genet.">
        <title>The Rosa genome provides new insights in the design of modern roses.</title>
        <authorList>
            <person name="Bendahmane M."/>
        </authorList>
    </citation>
    <scope>NUCLEOTIDE SEQUENCE [LARGE SCALE GENOMIC DNA]</scope>
    <source>
        <strain evidence="3">cv. Old Blush</strain>
    </source>
</reference>
<dbReference type="Gramene" id="PRQ16913">
    <property type="protein sequence ID" value="PRQ16913"/>
    <property type="gene ID" value="RchiOBHm_Chr7g0189391"/>
</dbReference>
<name>A0A2P6P4R3_ROSCH</name>
<protein>
    <recommendedName>
        <fullName evidence="4">Secreted protein</fullName>
    </recommendedName>
</protein>
<evidence type="ECO:0000256" key="1">
    <source>
        <dbReference type="SAM" id="SignalP"/>
    </source>
</evidence>
<evidence type="ECO:0008006" key="4">
    <source>
        <dbReference type="Google" id="ProtNLM"/>
    </source>
</evidence>
<keyword evidence="3" id="KW-1185">Reference proteome</keyword>
<feature type="signal peptide" evidence="1">
    <location>
        <begin position="1"/>
        <end position="24"/>
    </location>
</feature>
<keyword evidence="1" id="KW-0732">Signal</keyword>
<evidence type="ECO:0000313" key="2">
    <source>
        <dbReference type="EMBL" id="PRQ16913.1"/>
    </source>
</evidence>
<dbReference type="Proteomes" id="UP000238479">
    <property type="component" value="Chromosome 7"/>
</dbReference>